<sequence>MERVLNLITSLDRGGAETMIMNYYRHMDRSKVQFDFLVNREQIGAYEDEIQSLGGRIYRMGPMYPGQFGKYKRDFRAFLHEHPEFRIIHSHLEERSYFPLRIAKEEGIPVRIAHAHNAYRGFNAKTVFRDYFRLRLPSYPTHKFACSKEAALWLYGQDAVDHNKVTIIHNAIDAARYSFSETVRESMRQQLNLKDAFVLGNIGRLVEQKNQAFLIDIFAAVKKRLTNSKLLILGEGDLKQSLQKHAAEKGLADDVIFTGSVPNVPDYLQAMDAFLLPSLFEGLPVSLIEAQTSGLPSFASDTITRSADVSGQVDFLPLQKGADFWATRILDHPTESRHVPNDMLKRHHYDITHEAAQLQHFYLHRRCING</sequence>
<dbReference type="SUPFAM" id="SSF53756">
    <property type="entry name" value="UDP-Glycosyltransferase/glycogen phosphorylase"/>
    <property type="match status" value="1"/>
</dbReference>
<accession>A0A087ADY5</accession>
<dbReference type="PANTHER" id="PTHR45947">
    <property type="entry name" value="SULFOQUINOVOSYL TRANSFERASE SQD2"/>
    <property type="match status" value="1"/>
</dbReference>
<dbReference type="EMBL" id="JGYU01000007">
    <property type="protein sequence ID" value="KFI56985.1"/>
    <property type="molecule type" value="Genomic_DNA"/>
</dbReference>
<protein>
    <submittedName>
        <fullName evidence="5">Capsular polysaccharide biosynthesis protein</fullName>
        <ecNumber evidence="5">2.4.1.57</ecNumber>
    </submittedName>
</protein>
<dbReference type="eggNOG" id="COG0438">
    <property type="taxonomic scope" value="Bacteria"/>
</dbReference>
<dbReference type="CDD" id="cd03812">
    <property type="entry name" value="GT4_CapH-like"/>
    <property type="match status" value="1"/>
</dbReference>
<feature type="domain" description="Glycosyl transferase family 1" evidence="3">
    <location>
        <begin position="184"/>
        <end position="302"/>
    </location>
</feature>
<dbReference type="STRING" id="35760.BCHO_0659"/>
<name>A0A087ADY5_9BIFI</name>
<dbReference type="Proteomes" id="UP000028995">
    <property type="component" value="Unassembled WGS sequence"/>
</dbReference>
<dbReference type="EC" id="2.4.1.57" evidence="5"/>
<dbReference type="Pfam" id="PF00534">
    <property type="entry name" value="Glycos_transf_1"/>
    <property type="match status" value="1"/>
</dbReference>
<evidence type="ECO:0000259" key="3">
    <source>
        <dbReference type="Pfam" id="PF00534"/>
    </source>
</evidence>
<evidence type="ECO:0000313" key="5">
    <source>
        <dbReference type="EMBL" id="KFI56985.1"/>
    </source>
</evidence>
<proteinExistence type="predicted"/>
<dbReference type="GO" id="GO:1901137">
    <property type="term" value="P:carbohydrate derivative biosynthetic process"/>
    <property type="evidence" value="ECO:0007669"/>
    <property type="project" value="UniProtKB-ARBA"/>
</dbReference>
<evidence type="ECO:0000256" key="1">
    <source>
        <dbReference type="ARBA" id="ARBA00022676"/>
    </source>
</evidence>
<comment type="caution">
    <text evidence="5">The sequence shown here is derived from an EMBL/GenBank/DDBJ whole genome shotgun (WGS) entry which is preliminary data.</text>
</comment>
<gene>
    <name evidence="5" type="ORF">BCHO_0659</name>
</gene>
<evidence type="ECO:0000259" key="4">
    <source>
        <dbReference type="Pfam" id="PF13439"/>
    </source>
</evidence>
<evidence type="ECO:0000313" key="6">
    <source>
        <dbReference type="Proteomes" id="UP000028995"/>
    </source>
</evidence>
<keyword evidence="6" id="KW-1185">Reference proteome</keyword>
<dbReference type="AlphaFoldDB" id="A0A087ADY5"/>
<dbReference type="InterPro" id="IPR050194">
    <property type="entry name" value="Glycosyltransferase_grp1"/>
</dbReference>
<dbReference type="OrthoDB" id="9790710at2"/>
<dbReference type="Gene3D" id="3.40.50.2000">
    <property type="entry name" value="Glycogen Phosphorylase B"/>
    <property type="match status" value="2"/>
</dbReference>
<feature type="domain" description="Glycosyltransferase subfamily 4-like N-terminal" evidence="4">
    <location>
        <begin position="14"/>
        <end position="176"/>
    </location>
</feature>
<dbReference type="PANTHER" id="PTHR45947:SF14">
    <property type="entry name" value="SLL1723 PROTEIN"/>
    <property type="match status" value="1"/>
</dbReference>
<dbReference type="GO" id="GO:0016757">
    <property type="term" value="F:glycosyltransferase activity"/>
    <property type="evidence" value="ECO:0007669"/>
    <property type="project" value="UniProtKB-KW"/>
</dbReference>
<reference evidence="5 6" key="1">
    <citation type="submission" date="2014-03" db="EMBL/GenBank/DDBJ databases">
        <title>Genomics of Bifidobacteria.</title>
        <authorList>
            <person name="Ventura M."/>
            <person name="Milani C."/>
            <person name="Lugli G.A."/>
        </authorList>
    </citation>
    <scope>NUCLEOTIDE SEQUENCE [LARGE SCALE GENOMIC DNA]</scope>
    <source>
        <strain evidence="5 6">LMG 10510</strain>
    </source>
</reference>
<evidence type="ECO:0000256" key="2">
    <source>
        <dbReference type="ARBA" id="ARBA00022679"/>
    </source>
</evidence>
<dbReference type="InterPro" id="IPR028098">
    <property type="entry name" value="Glyco_trans_4-like_N"/>
</dbReference>
<dbReference type="RefSeq" id="WP_029675572.1">
    <property type="nucleotide sequence ID" value="NZ_JGYU01000007.1"/>
</dbReference>
<keyword evidence="1 5" id="KW-0328">Glycosyltransferase</keyword>
<dbReference type="InterPro" id="IPR001296">
    <property type="entry name" value="Glyco_trans_1"/>
</dbReference>
<keyword evidence="2 5" id="KW-0808">Transferase</keyword>
<organism evidence="5 6">
    <name type="scientific">Bifidobacterium choerinum</name>
    <dbReference type="NCBI Taxonomy" id="35760"/>
    <lineage>
        <taxon>Bacteria</taxon>
        <taxon>Bacillati</taxon>
        <taxon>Actinomycetota</taxon>
        <taxon>Actinomycetes</taxon>
        <taxon>Bifidobacteriales</taxon>
        <taxon>Bifidobacteriaceae</taxon>
        <taxon>Bifidobacterium</taxon>
    </lineage>
</organism>
<dbReference type="Pfam" id="PF13439">
    <property type="entry name" value="Glyco_transf_4"/>
    <property type="match status" value="1"/>
</dbReference>